<name>A0AAV6RX44_SOLSE</name>
<gene>
    <name evidence="1" type="ORF">JOB18_039007</name>
</gene>
<comment type="caution">
    <text evidence="1">The sequence shown here is derived from an EMBL/GenBank/DDBJ whole genome shotgun (WGS) entry which is preliminary data.</text>
</comment>
<keyword evidence="2" id="KW-1185">Reference proteome</keyword>
<dbReference type="EMBL" id="JAGKHQ010000009">
    <property type="protein sequence ID" value="KAG7509263.1"/>
    <property type="molecule type" value="Genomic_DNA"/>
</dbReference>
<organism evidence="1 2">
    <name type="scientific">Solea senegalensis</name>
    <name type="common">Senegalese sole</name>
    <dbReference type="NCBI Taxonomy" id="28829"/>
    <lineage>
        <taxon>Eukaryota</taxon>
        <taxon>Metazoa</taxon>
        <taxon>Chordata</taxon>
        <taxon>Craniata</taxon>
        <taxon>Vertebrata</taxon>
        <taxon>Euteleostomi</taxon>
        <taxon>Actinopterygii</taxon>
        <taxon>Neopterygii</taxon>
        <taxon>Teleostei</taxon>
        <taxon>Neoteleostei</taxon>
        <taxon>Acanthomorphata</taxon>
        <taxon>Carangaria</taxon>
        <taxon>Pleuronectiformes</taxon>
        <taxon>Pleuronectoidei</taxon>
        <taxon>Soleidae</taxon>
        <taxon>Solea</taxon>
    </lineage>
</organism>
<dbReference type="AlphaFoldDB" id="A0AAV6RX44"/>
<reference evidence="1 2" key="1">
    <citation type="journal article" date="2021" name="Sci. Rep.">
        <title>Chromosome anchoring in Senegalese sole (Solea senegalensis) reveals sex-associated markers and genome rearrangements in flatfish.</title>
        <authorList>
            <person name="Guerrero-Cozar I."/>
            <person name="Gomez-Garrido J."/>
            <person name="Berbel C."/>
            <person name="Martinez-Blanch J.F."/>
            <person name="Alioto T."/>
            <person name="Claros M.G."/>
            <person name="Gagnaire P.A."/>
            <person name="Manchado M."/>
        </authorList>
    </citation>
    <scope>NUCLEOTIDE SEQUENCE [LARGE SCALE GENOMIC DNA]</scope>
    <source>
        <strain evidence="1">Sse05_10M</strain>
    </source>
</reference>
<proteinExistence type="predicted"/>
<evidence type="ECO:0000313" key="1">
    <source>
        <dbReference type="EMBL" id="KAG7509263.1"/>
    </source>
</evidence>
<dbReference type="Proteomes" id="UP000693946">
    <property type="component" value="Linkage Group LG17"/>
</dbReference>
<evidence type="ECO:0000313" key="2">
    <source>
        <dbReference type="Proteomes" id="UP000693946"/>
    </source>
</evidence>
<sequence>MKRAAGLSTQCWQVEAVRNIRERLQVWCKGRKKGWICMKSTWDAVAQVSFWILYQILHGDNAPLPFEFRPTTGA</sequence>
<protein>
    <submittedName>
        <fullName evidence="1">Uncharacterized protein</fullName>
    </submittedName>
</protein>
<accession>A0AAV6RX44</accession>